<gene>
    <name evidence="1" type="ORF">EHJ13_21915</name>
</gene>
<dbReference type="EMBL" id="RPBY01000016">
    <property type="protein sequence ID" value="NCH90069.1"/>
    <property type="molecule type" value="Genomic_DNA"/>
</dbReference>
<dbReference type="AlphaFoldDB" id="A0A9Q4XPW0"/>
<evidence type="ECO:0000313" key="2">
    <source>
        <dbReference type="Proteomes" id="UP000778262"/>
    </source>
</evidence>
<accession>A0A9Q4XPW0</accession>
<evidence type="ECO:0000313" key="1">
    <source>
        <dbReference type="EMBL" id="NCH90069.1"/>
    </source>
</evidence>
<proteinExistence type="predicted"/>
<organism evidence="1 2">
    <name type="scientific">Cronobacter dublinensis</name>
    <dbReference type="NCBI Taxonomy" id="413497"/>
    <lineage>
        <taxon>Bacteria</taxon>
        <taxon>Pseudomonadati</taxon>
        <taxon>Pseudomonadota</taxon>
        <taxon>Gammaproteobacteria</taxon>
        <taxon>Enterobacterales</taxon>
        <taxon>Enterobacteriaceae</taxon>
        <taxon>Cronobacter</taxon>
    </lineage>
</organism>
<name>A0A9Q4XPW0_9ENTR</name>
<sequence>MTPSIKIPRPYSVFIPTFNPAKYWNRNSLHIKNNDGFLPDDLLVYLHSERASVCITPNSRFVI</sequence>
<protein>
    <submittedName>
        <fullName evidence="1">Uncharacterized protein</fullName>
    </submittedName>
</protein>
<reference evidence="1" key="1">
    <citation type="submission" date="2018-11" db="EMBL/GenBank/DDBJ databases">
        <title>Genomics analysis of Putative Virulence Factors on Adhesion and Cytotoxicity for Cronobacter spp.</title>
        <authorList>
            <person name="Cui J."/>
        </authorList>
    </citation>
    <scope>NUCLEOTIDE SEQUENCE</scope>
    <source>
        <strain evidence="1">SD69</strain>
    </source>
</reference>
<comment type="caution">
    <text evidence="1">The sequence shown here is derived from an EMBL/GenBank/DDBJ whole genome shotgun (WGS) entry which is preliminary data.</text>
</comment>
<dbReference type="Proteomes" id="UP000778262">
    <property type="component" value="Unassembled WGS sequence"/>
</dbReference>